<evidence type="ECO:0000256" key="7">
    <source>
        <dbReference type="ARBA" id="ARBA00023136"/>
    </source>
</evidence>
<evidence type="ECO:0000256" key="4">
    <source>
        <dbReference type="ARBA" id="ARBA00022692"/>
    </source>
</evidence>
<evidence type="ECO:0000256" key="12">
    <source>
        <dbReference type="SAM" id="SignalP"/>
    </source>
</evidence>
<dbReference type="RefSeq" id="WP_278006042.1">
    <property type="nucleotide sequence ID" value="NZ_JARSBN010000006.1"/>
</dbReference>
<keyword evidence="3 10" id="KW-1134">Transmembrane beta strand</keyword>
<organism evidence="15 16">
    <name type="scientific">Winogradskyella marincola</name>
    <dbReference type="NCBI Taxonomy" id="3037795"/>
    <lineage>
        <taxon>Bacteria</taxon>
        <taxon>Pseudomonadati</taxon>
        <taxon>Bacteroidota</taxon>
        <taxon>Flavobacteriia</taxon>
        <taxon>Flavobacteriales</taxon>
        <taxon>Flavobacteriaceae</taxon>
        <taxon>Winogradskyella</taxon>
    </lineage>
</organism>
<comment type="similarity">
    <text evidence="10 11">Belongs to the TonB-dependent receptor family.</text>
</comment>
<evidence type="ECO:0000259" key="14">
    <source>
        <dbReference type="Pfam" id="PF07715"/>
    </source>
</evidence>
<evidence type="ECO:0000259" key="13">
    <source>
        <dbReference type="Pfam" id="PF00593"/>
    </source>
</evidence>
<keyword evidence="7 10" id="KW-0472">Membrane</keyword>
<evidence type="ECO:0000256" key="3">
    <source>
        <dbReference type="ARBA" id="ARBA00022452"/>
    </source>
</evidence>
<feature type="domain" description="TonB-dependent receptor-like beta-barrel" evidence="13">
    <location>
        <begin position="165"/>
        <end position="585"/>
    </location>
</feature>
<dbReference type="InterPro" id="IPR012910">
    <property type="entry name" value="Plug_dom"/>
</dbReference>
<keyword evidence="5 12" id="KW-0732">Signal</keyword>
<keyword evidence="4 10" id="KW-0812">Transmembrane</keyword>
<keyword evidence="16" id="KW-1185">Reference proteome</keyword>
<feature type="chain" id="PRO_5045250558" evidence="12">
    <location>
        <begin position="20"/>
        <end position="611"/>
    </location>
</feature>
<gene>
    <name evidence="15" type="ORF">P7122_12005</name>
</gene>
<feature type="signal peptide" evidence="12">
    <location>
        <begin position="1"/>
        <end position="19"/>
    </location>
</feature>
<dbReference type="InterPro" id="IPR000531">
    <property type="entry name" value="Beta-barrel_TonB"/>
</dbReference>
<dbReference type="Gene3D" id="2.170.130.10">
    <property type="entry name" value="TonB-dependent receptor, plug domain"/>
    <property type="match status" value="1"/>
</dbReference>
<evidence type="ECO:0000256" key="10">
    <source>
        <dbReference type="PROSITE-ProRule" id="PRU01360"/>
    </source>
</evidence>
<evidence type="ECO:0000256" key="2">
    <source>
        <dbReference type="ARBA" id="ARBA00022448"/>
    </source>
</evidence>
<evidence type="ECO:0000256" key="8">
    <source>
        <dbReference type="ARBA" id="ARBA00023170"/>
    </source>
</evidence>
<evidence type="ECO:0000256" key="5">
    <source>
        <dbReference type="ARBA" id="ARBA00022729"/>
    </source>
</evidence>
<dbReference type="Gene3D" id="2.40.170.20">
    <property type="entry name" value="TonB-dependent receptor, beta-barrel domain"/>
    <property type="match status" value="1"/>
</dbReference>
<dbReference type="Pfam" id="PF07715">
    <property type="entry name" value="Plug"/>
    <property type="match status" value="1"/>
</dbReference>
<proteinExistence type="inferred from homology"/>
<comment type="caution">
    <text evidence="15">The sequence shown here is derived from an EMBL/GenBank/DDBJ whole genome shotgun (WGS) entry which is preliminary data.</text>
</comment>
<evidence type="ECO:0000313" key="15">
    <source>
        <dbReference type="EMBL" id="MDG4716600.1"/>
    </source>
</evidence>
<evidence type="ECO:0000256" key="6">
    <source>
        <dbReference type="ARBA" id="ARBA00023077"/>
    </source>
</evidence>
<dbReference type="Pfam" id="PF00593">
    <property type="entry name" value="TonB_dep_Rec_b-barrel"/>
    <property type="match status" value="1"/>
</dbReference>
<dbReference type="InterPro" id="IPR039426">
    <property type="entry name" value="TonB-dep_rcpt-like"/>
</dbReference>
<keyword evidence="8 15" id="KW-0675">Receptor</keyword>
<evidence type="ECO:0000256" key="1">
    <source>
        <dbReference type="ARBA" id="ARBA00004571"/>
    </source>
</evidence>
<keyword evidence="9 10" id="KW-0998">Cell outer membrane</keyword>
<evidence type="ECO:0000256" key="9">
    <source>
        <dbReference type="ARBA" id="ARBA00023237"/>
    </source>
</evidence>
<comment type="subcellular location">
    <subcellularLocation>
        <location evidence="1 10">Cell outer membrane</location>
        <topology evidence="1 10">Multi-pass membrane protein</topology>
    </subcellularLocation>
</comment>
<name>A0ABT6G3H5_9FLAO</name>
<dbReference type="InterPro" id="IPR036942">
    <property type="entry name" value="Beta-barrel_TonB_sf"/>
</dbReference>
<dbReference type="PANTHER" id="PTHR30069">
    <property type="entry name" value="TONB-DEPENDENT OUTER MEMBRANE RECEPTOR"/>
    <property type="match status" value="1"/>
</dbReference>
<feature type="domain" description="TonB-dependent receptor plug" evidence="14">
    <location>
        <begin position="46"/>
        <end position="144"/>
    </location>
</feature>
<evidence type="ECO:0000256" key="11">
    <source>
        <dbReference type="RuleBase" id="RU003357"/>
    </source>
</evidence>
<dbReference type="InterPro" id="IPR037066">
    <property type="entry name" value="Plug_dom_sf"/>
</dbReference>
<accession>A0ABT6G3H5</accession>
<keyword evidence="2 10" id="KW-0813">Transport</keyword>
<dbReference type="Proteomes" id="UP001529085">
    <property type="component" value="Unassembled WGS sequence"/>
</dbReference>
<dbReference type="PROSITE" id="PS52016">
    <property type="entry name" value="TONB_DEPENDENT_REC_3"/>
    <property type="match status" value="1"/>
</dbReference>
<dbReference type="SUPFAM" id="SSF56935">
    <property type="entry name" value="Porins"/>
    <property type="match status" value="1"/>
</dbReference>
<reference evidence="15 16" key="1">
    <citation type="submission" date="2023-03" db="EMBL/GenBank/DDBJ databases">
        <title>Strain YYF002 represents a novel species in the genus Winogradskyella isolated from seawater.</title>
        <authorList>
            <person name="Fu Z.-Y."/>
        </authorList>
    </citation>
    <scope>NUCLEOTIDE SEQUENCE [LARGE SCALE GENOMIC DNA]</scope>
    <source>
        <strain evidence="15 16">YYF002</strain>
    </source>
</reference>
<dbReference type="PANTHER" id="PTHR30069:SF29">
    <property type="entry name" value="HEMOGLOBIN AND HEMOGLOBIN-HAPTOGLOBIN-BINDING PROTEIN 1-RELATED"/>
    <property type="match status" value="1"/>
</dbReference>
<sequence length="611" mass="70049">MRHLFLALLFCCVFMFSNAQKPSDSIHKLDEVVLSDVKLKRYSNGYKVTVLNDSVIRKNGNSLTDLLRFNTNIYFKENGYGMVSSPSFRGTNASQTAVVWNGININSQLNGQVDFNLLSTSNYNNVTIRNGGGSVQYGSGAIGGSIHLANTLNFDKHSDHNIRLDYGSYDTKRASYNASFSNEKLAINVGAAYLDSDNDYKILGTDRKNENGAFKNLDLNFNLGYLVSNKDILKLYYQSFYSDRAFSSTLLAPSNSKYETEDYRAMVEWRHLHKTYTSTLKVAYLSEIFKYFENRELDNYSKGRATTYLIKHRFEKHLNEAITFNVITDYAYINAEGNSFDDPTRNAFSATAIFSHALNDKLNYNLNIRKDIISDFESPFVASADFRYQLLSFYALKLNASKNFRVPTFNDLYWNPGGNLDLKPEESYQIDLGHQFNFKNSEVKFNAFYIKTSNLIQWRPNAETGYWNPVNVANSSQYGLELEATVRKQLNENHKFLLSSSYAYTIANDDDKDQSLFYVPKHKINTSLAYDFKALQCFYQHLINGEVQIIGGDLRGYNVANLGVDYRLNNNGKLKYTLGLRVNNIYNKYYENVALRPMPNRNYNLNLNLNF</sequence>
<evidence type="ECO:0000313" key="16">
    <source>
        <dbReference type="Proteomes" id="UP001529085"/>
    </source>
</evidence>
<keyword evidence="6 11" id="KW-0798">TonB box</keyword>
<dbReference type="EMBL" id="JARSBN010000006">
    <property type="protein sequence ID" value="MDG4716600.1"/>
    <property type="molecule type" value="Genomic_DNA"/>
</dbReference>
<protein>
    <submittedName>
        <fullName evidence="15">TonB-dependent receptor</fullName>
    </submittedName>
</protein>